<feature type="transmembrane region" description="Helical" evidence="1">
    <location>
        <begin position="290"/>
        <end position="314"/>
    </location>
</feature>
<evidence type="ECO:0000313" key="4">
    <source>
        <dbReference type="Proteomes" id="UP000623010"/>
    </source>
</evidence>
<accession>A0A918R1X8</accession>
<organism evidence="3 4">
    <name type="scientific">Streptomyces echinoruber</name>
    <dbReference type="NCBI Taxonomy" id="68898"/>
    <lineage>
        <taxon>Bacteria</taxon>
        <taxon>Bacillati</taxon>
        <taxon>Actinomycetota</taxon>
        <taxon>Actinomycetes</taxon>
        <taxon>Kitasatosporales</taxon>
        <taxon>Streptomycetaceae</taxon>
        <taxon>Streptomyces</taxon>
    </lineage>
</organism>
<evidence type="ECO:0000256" key="1">
    <source>
        <dbReference type="SAM" id="Phobius"/>
    </source>
</evidence>
<feature type="domain" description="Glycosyltransferase 2-like" evidence="2">
    <location>
        <begin position="9"/>
        <end position="112"/>
    </location>
</feature>
<protein>
    <recommendedName>
        <fullName evidence="2">Glycosyltransferase 2-like domain-containing protein</fullName>
    </recommendedName>
</protein>
<proteinExistence type="predicted"/>
<dbReference type="Pfam" id="PF00535">
    <property type="entry name" value="Glycos_transf_2"/>
    <property type="match status" value="1"/>
</dbReference>
<dbReference type="Gene3D" id="3.90.550.10">
    <property type="entry name" value="Spore Coat Polysaccharide Biosynthesis Protein SpsA, Chain A"/>
    <property type="match status" value="1"/>
</dbReference>
<keyword evidence="1" id="KW-1133">Transmembrane helix</keyword>
<dbReference type="SUPFAM" id="SSF53448">
    <property type="entry name" value="Nucleotide-diphospho-sugar transferases"/>
    <property type="match status" value="1"/>
</dbReference>
<evidence type="ECO:0000259" key="2">
    <source>
        <dbReference type="Pfam" id="PF00535"/>
    </source>
</evidence>
<dbReference type="PANTHER" id="PTHR43685">
    <property type="entry name" value="GLYCOSYLTRANSFERASE"/>
    <property type="match status" value="1"/>
</dbReference>
<dbReference type="InterPro" id="IPR001173">
    <property type="entry name" value="Glyco_trans_2-like"/>
</dbReference>
<gene>
    <name evidence="3" type="ORF">GCM10010389_16160</name>
</gene>
<feature type="transmembrane region" description="Helical" evidence="1">
    <location>
        <begin position="238"/>
        <end position="257"/>
    </location>
</feature>
<name>A0A918R1X8_9ACTN</name>
<dbReference type="RefSeq" id="WP_190056638.1">
    <property type="nucleotide sequence ID" value="NZ_BMWH01000004.1"/>
</dbReference>
<reference evidence="3" key="2">
    <citation type="submission" date="2020-09" db="EMBL/GenBank/DDBJ databases">
        <authorList>
            <person name="Sun Q."/>
            <person name="Ohkuma M."/>
        </authorList>
    </citation>
    <scope>NUCLEOTIDE SEQUENCE</scope>
    <source>
        <strain evidence="3">JCM 5016</strain>
    </source>
</reference>
<keyword evidence="1" id="KW-0812">Transmembrane</keyword>
<keyword evidence="1" id="KW-0472">Membrane</keyword>
<dbReference type="EMBL" id="BMWH01000004">
    <property type="protein sequence ID" value="GGZ79314.1"/>
    <property type="molecule type" value="Genomic_DNA"/>
</dbReference>
<keyword evidence="4" id="KW-1185">Reference proteome</keyword>
<feature type="transmembrane region" description="Helical" evidence="1">
    <location>
        <begin position="263"/>
        <end position="283"/>
    </location>
</feature>
<evidence type="ECO:0000313" key="3">
    <source>
        <dbReference type="EMBL" id="GGZ79314.1"/>
    </source>
</evidence>
<dbReference type="InterPro" id="IPR050834">
    <property type="entry name" value="Glycosyltransf_2"/>
</dbReference>
<dbReference type="Proteomes" id="UP000623010">
    <property type="component" value="Unassembled WGS sequence"/>
</dbReference>
<reference evidence="3" key="1">
    <citation type="journal article" date="2014" name="Int. J. Syst. Evol. Microbiol.">
        <title>Complete genome sequence of Corynebacterium casei LMG S-19264T (=DSM 44701T), isolated from a smear-ripened cheese.</title>
        <authorList>
            <consortium name="US DOE Joint Genome Institute (JGI-PGF)"/>
            <person name="Walter F."/>
            <person name="Albersmeier A."/>
            <person name="Kalinowski J."/>
            <person name="Ruckert C."/>
        </authorList>
    </citation>
    <scope>NUCLEOTIDE SEQUENCE</scope>
    <source>
        <strain evidence="3">JCM 5016</strain>
    </source>
</reference>
<dbReference type="AlphaFoldDB" id="A0A918R1X8"/>
<sequence>MKPDMPTVSVIIPNYNYEKTLPACLDAVFAQTLRPLEVIVVDDASTDRSREIIRSYPCRLIENSGNSGVSAVRNRGAAASRGDILFFVDSDVALAPDALENAVRIFTEDPGCGFVHGVPDARPLFDDGPVERYRVLHAHYFHRRSVGVVASAFFALGAVRREVFEAVGPLDERLRDSEDLEYSNRLDGRCRIRLTDTITGRHDDADSLRALLREQARRAQLLIPFAAAHRARRNAVRAHSTTGVLAVALTVATLPLLPLAPGVPALCLLAAAVADPGLSRFVLRERGPAFLAYFTGVHLLVQLSIVTGAAWGGLRMLTDRDFGRPDAGRVGPPTEASAR</sequence>
<dbReference type="InterPro" id="IPR029044">
    <property type="entry name" value="Nucleotide-diphossugar_trans"/>
</dbReference>
<dbReference type="PANTHER" id="PTHR43685:SF2">
    <property type="entry name" value="GLYCOSYLTRANSFERASE 2-LIKE DOMAIN-CONTAINING PROTEIN"/>
    <property type="match status" value="1"/>
</dbReference>
<comment type="caution">
    <text evidence="3">The sequence shown here is derived from an EMBL/GenBank/DDBJ whole genome shotgun (WGS) entry which is preliminary data.</text>
</comment>